<gene>
    <name evidence="1" type="ORF">LCGC14_2454120</name>
</gene>
<dbReference type="EMBL" id="LAZR01038046">
    <property type="protein sequence ID" value="KKL20569.1"/>
    <property type="molecule type" value="Genomic_DNA"/>
</dbReference>
<reference evidence="1" key="1">
    <citation type="journal article" date="2015" name="Nature">
        <title>Complex archaea that bridge the gap between prokaryotes and eukaryotes.</title>
        <authorList>
            <person name="Spang A."/>
            <person name="Saw J.H."/>
            <person name="Jorgensen S.L."/>
            <person name="Zaremba-Niedzwiedzka K."/>
            <person name="Martijn J."/>
            <person name="Lind A.E."/>
            <person name="van Eijk R."/>
            <person name="Schleper C."/>
            <person name="Guy L."/>
            <person name="Ettema T.J."/>
        </authorList>
    </citation>
    <scope>NUCLEOTIDE SEQUENCE</scope>
</reference>
<name>A0A0F9BF85_9ZZZZ</name>
<protein>
    <submittedName>
        <fullName evidence="1">Uncharacterized protein</fullName>
    </submittedName>
</protein>
<organism evidence="1">
    <name type="scientific">marine sediment metagenome</name>
    <dbReference type="NCBI Taxonomy" id="412755"/>
    <lineage>
        <taxon>unclassified sequences</taxon>
        <taxon>metagenomes</taxon>
        <taxon>ecological metagenomes</taxon>
    </lineage>
</organism>
<comment type="caution">
    <text evidence="1">The sequence shown here is derived from an EMBL/GenBank/DDBJ whole genome shotgun (WGS) entry which is preliminary data.</text>
</comment>
<sequence>MESMKAVYSKHLVLQLIGQIESLVWNNESLQSQLDKVDEAFVGTRFNWKGTGKWGRIATLEQLIKEAN</sequence>
<evidence type="ECO:0000313" key="1">
    <source>
        <dbReference type="EMBL" id="KKL20569.1"/>
    </source>
</evidence>
<proteinExistence type="predicted"/>
<dbReference type="AlphaFoldDB" id="A0A0F9BF85"/>
<accession>A0A0F9BF85</accession>